<accession>A0A4Q7ZIR5</accession>
<evidence type="ECO:0000313" key="1">
    <source>
        <dbReference type="EMBL" id="RZU50163.1"/>
    </source>
</evidence>
<dbReference type="AlphaFoldDB" id="A0A4Q7ZIR5"/>
<proteinExistence type="predicted"/>
<dbReference type="Proteomes" id="UP000292564">
    <property type="component" value="Unassembled WGS sequence"/>
</dbReference>
<reference evidence="1 2" key="1">
    <citation type="submission" date="2019-02" db="EMBL/GenBank/DDBJ databases">
        <title>Sequencing the genomes of 1000 actinobacteria strains.</title>
        <authorList>
            <person name="Klenk H.-P."/>
        </authorList>
    </citation>
    <scope>NUCLEOTIDE SEQUENCE [LARGE SCALE GENOMIC DNA]</scope>
    <source>
        <strain evidence="1 2">DSM 45162</strain>
    </source>
</reference>
<protein>
    <submittedName>
        <fullName evidence="1">Uncharacterized protein</fullName>
    </submittedName>
</protein>
<evidence type="ECO:0000313" key="2">
    <source>
        <dbReference type="Proteomes" id="UP000292564"/>
    </source>
</evidence>
<gene>
    <name evidence="1" type="ORF">EV385_1928</name>
</gene>
<dbReference type="OrthoDB" id="3296747at2"/>
<sequence>MHRWQRITAAAAAVVSAAALGVALRDDDPGAQAMTLTAEQTSGAEHFSFTVRAAPVDGLVPGTDRRLVLTLDNPYDFDLLVTDLRAALVATSRAGCAPVPANLEVRRYTGPLPVRVDAGDSREAGTVPLHMPNTVVDACQRATFTIALDAAATRATP</sequence>
<keyword evidence="2" id="KW-1185">Reference proteome</keyword>
<name>A0A4Q7ZIR5_9ACTN</name>
<dbReference type="EMBL" id="SHKY01000001">
    <property type="protein sequence ID" value="RZU50163.1"/>
    <property type="molecule type" value="Genomic_DNA"/>
</dbReference>
<organism evidence="1 2">
    <name type="scientific">Krasilnikovia cinnamomea</name>
    <dbReference type="NCBI Taxonomy" id="349313"/>
    <lineage>
        <taxon>Bacteria</taxon>
        <taxon>Bacillati</taxon>
        <taxon>Actinomycetota</taxon>
        <taxon>Actinomycetes</taxon>
        <taxon>Micromonosporales</taxon>
        <taxon>Micromonosporaceae</taxon>
        <taxon>Krasilnikovia</taxon>
    </lineage>
</organism>
<dbReference type="RefSeq" id="WP_130509132.1">
    <property type="nucleotide sequence ID" value="NZ_SHKY01000001.1"/>
</dbReference>
<comment type="caution">
    <text evidence="1">The sequence shown here is derived from an EMBL/GenBank/DDBJ whole genome shotgun (WGS) entry which is preliminary data.</text>
</comment>